<feature type="compositionally biased region" description="Low complexity" evidence="2">
    <location>
        <begin position="1014"/>
        <end position="1033"/>
    </location>
</feature>
<gene>
    <name evidence="3" type="ORF">EV356DRAFT_508885</name>
</gene>
<keyword evidence="1" id="KW-0175">Coiled coil</keyword>
<organism evidence="3 4">
    <name type="scientific">Viridothelium virens</name>
    <name type="common">Speckled blister lichen</name>
    <name type="synonym">Trypethelium virens</name>
    <dbReference type="NCBI Taxonomy" id="1048519"/>
    <lineage>
        <taxon>Eukaryota</taxon>
        <taxon>Fungi</taxon>
        <taxon>Dikarya</taxon>
        <taxon>Ascomycota</taxon>
        <taxon>Pezizomycotina</taxon>
        <taxon>Dothideomycetes</taxon>
        <taxon>Dothideomycetes incertae sedis</taxon>
        <taxon>Trypetheliales</taxon>
        <taxon>Trypetheliaceae</taxon>
        <taxon>Viridothelium</taxon>
    </lineage>
</organism>
<name>A0A6A6GXN1_VIRVR</name>
<feature type="region of interest" description="Disordered" evidence="2">
    <location>
        <begin position="1005"/>
        <end position="1058"/>
    </location>
</feature>
<dbReference type="GO" id="GO:0005938">
    <property type="term" value="C:cell cortex"/>
    <property type="evidence" value="ECO:0007669"/>
    <property type="project" value="TreeGrafter"/>
</dbReference>
<keyword evidence="4" id="KW-1185">Reference proteome</keyword>
<feature type="compositionally biased region" description="Polar residues" evidence="2">
    <location>
        <begin position="1"/>
        <end position="12"/>
    </location>
</feature>
<feature type="region of interest" description="Disordered" evidence="2">
    <location>
        <begin position="1"/>
        <end position="62"/>
    </location>
</feature>
<sequence length="1058" mass="115089">MSEQNALKPQTASSLSSNSPPSPESRPSARGHRDWIPTTPSTSPSGVASSSQPSRSLRRPSPRLLERMKWLDFHKSRVVSSPAFTQDKIGRIPECQLRELESLHRDDSIRIERRGRAWSGLPPHLDLQPSEPFDQALLGSDLGDVASDQSSLISVSEKIMASDTEDSEAGLDTNKYRLPDSEKTPLGSITVKPFTRDSSTNGSSHSPEPRQDTPTSDAGTIQRHDTDRSAAEGSSDFENYISNFTHSRAPSIYTLSRASFSSQLGQLTAIQLPSAASLSSSISSIPTSNAAARALDDAAQQIRRWIHQASRVLSGLSAEDDVDWAAAGGREGLDDVDQAINRFETLINVYVLAIEELEQRRDIAELPAAQLQSVVSRMEDIMVEWKKIKDSLKSVKEQVETAMEWEELWNTVLGEIGLEVEALARLVFEMEERRHRSIANEADQHPGLDIGELETIVEETPSRTQVAAGSHRLSLPGVVSSPASPSPAPVPPLAKEDSNLLALFARMQPLRASLDFLPMRLSSFQSRANALFPTACEDLTKREDVLEEKWRKLENDAESLRRELSEDQWVMIFRNAGRQAQKMCESVERSYNKLREALDIGAQNNNIPSTAKKIESYEAKKMHYAPAIERVLAIIDRGVRDRLTVNGEILRLQSDIRRRWSNLQDDMVELNSRLEAFTASAKSQQLRDSISTILSTEHSASSSMIETPGSSPASSVILLSRKNSEHEPSTPYANGKRQSSLTRRTSRSGDPSKRHSSLPLRFGPTSSAARKSSIGTPTNGNTASPSRLSGSATPTSNRPSPPQPISNKPRWNASTSMRDTVVGHNFKPLTVTTPSPYKRPPSNIPGRPASRTSSIPLPSPLSRGSSLPRNESPAPGLSPTPRHVSAPLASGITTNKRQSMLFTPSQSRPISSLPARPASSLQRPSSRLARPAGSVSALPTPTTSHYPKTALSTPPTPSAAAPTSYLPVSATASRRQSSALEALAPDGEAGGVGESPLANRQVALAGSRNVRSVSAMGDRSGSGSAMGGRRSSMLPQPRTRPASGMMDLGRLEERPRWR</sequence>
<feature type="compositionally biased region" description="Basic and acidic residues" evidence="2">
    <location>
        <begin position="174"/>
        <end position="183"/>
    </location>
</feature>
<dbReference type="AlphaFoldDB" id="A0A6A6GXN1"/>
<proteinExistence type="predicted"/>
<evidence type="ECO:0000313" key="3">
    <source>
        <dbReference type="EMBL" id="KAF2230505.1"/>
    </source>
</evidence>
<feature type="compositionally biased region" description="Low complexity" evidence="2">
    <location>
        <begin position="850"/>
        <end position="869"/>
    </location>
</feature>
<dbReference type="PANTHER" id="PTHR37271:SF1">
    <property type="entry name" value="KARYOGAMY PROTEIN KAR9"/>
    <property type="match status" value="1"/>
</dbReference>
<feature type="region of interest" description="Disordered" evidence="2">
    <location>
        <begin position="722"/>
        <end position="887"/>
    </location>
</feature>
<feature type="compositionally biased region" description="Polar residues" evidence="2">
    <location>
        <begin position="937"/>
        <end position="946"/>
    </location>
</feature>
<dbReference type="GO" id="GO:0005816">
    <property type="term" value="C:spindle pole body"/>
    <property type="evidence" value="ECO:0007669"/>
    <property type="project" value="TreeGrafter"/>
</dbReference>
<evidence type="ECO:0000256" key="1">
    <source>
        <dbReference type="SAM" id="Coils"/>
    </source>
</evidence>
<feature type="region of interest" description="Disordered" evidence="2">
    <location>
        <begin position="903"/>
        <end position="972"/>
    </location>
</feature>
<evidence type="ECO:0000256" key="2">
    <source>
        <dbReference type="SAM" id="MobiDB-lite"/>
    </source>
</evidence>
<dbReference type="Gene3D" id="1.20.58.60">
    <property type="match status" value="1"/>
</dbReference>
<accession>A0A6A6GXN1</accession>
<feature type="compositionally biased region" description="Low complexity" evidence="2">
    <location>
        <begin position="37"/>
        <end position="55"/>
    </location>
</feature>
<dbReference type="PANTHER" id="PTHR37271">
    <property type="entry name" value="KARYOGAMY PROTEIN KAR9"/>
    <property type="match status" value="1"/>
</dbReference>
<dbReference type="Pfam" id="PF08580">
    <property type="entry name" value="KAR9"/>
    <property type="match status" value="1"/>
</dbReference>
<dbReference type="GO" id="GO:0031578">
    <property type="term" value="P:mitotic spindle orientation checkpoint signaling"/>
    <property type="evidence" value="ECO:0007669"/>
    <property type="project" value="TreeGrafter"/>
</dbReference>
<dbReference type="GO" id="GO:0043332">
    <property type="term" value="C:mating projection tip"/>
    <property type="evidence" value="ECO:0007669"/>
    <property type="project" value="TreeGrafter"/>
</dbReference>
<dbReference type="GO" id="GO:0030473">
    <property type="term" value="P:nuclear migration along microtubule"/>
    <property type="evidence" value="ECO:0007669"/>
    <property type="project" value="TreeGrafter"/>
</dbReference>
<reference evidence="3" key="1">
    <citation type="journal article" date="2020" name="Stud. Mycol.">
        <title>101 Dothideomycetes genomes: a test case for predicting lifestyles and emergence of pathogens.</title>
        <authorList>
            <person name="Haridas S."/>
            <person name="Albert R."/>
            <person name="Binder M."/>
            <person name="Bloem J."/>
            <person name="Labutti K."/>
            <person name="Salamov A."/>
            <person name="Andreopoulos B."/>
            <person name="Baker S."/>
            <person name="Barry K."/>
            <person name="Bills G."/>
            <person name="Bluhm B."/>
            <person name="Cannon C."/>
            <person name="Castanera R."/>
            <person name="Culley D."/>
            <person name="Daum C."/>
            <person name="Ezra D."/>
            <person name="Gonzalez J."/>
            <person name="Henrissat B."/>
            <person name="Kuo A."/>
            <person name="Liang C."/>
            <person name="Lipzen A."/>
            <person name="Lutzoni F."/>
            <person name="Magnuson J."/>
            <person name="Mondo S."/>
            <person name="Nolan M."/>
            <person name="Ohm R."/>
            <person name="Pangilinan J."/>
            <person name="Park H.-J."/>
            <person name="Ramirez L."/>
            <person name="Alfaro M."/>
            <person name="Sun H."/>
            <person name="Tritt A."/>
            <person name="Yoshinaga Y."/>
            <person name="Zwiers L.-H."/>
            <person name="Turgeon B."/>
            <person name="Goodwin S."/>
            <person name="Spatafora J."/>
            <person name="Crous P."/>
            <person name="Grigoriev I."/>
        </authorList>
    </citation>
    <scope>NUCLEOTIDE SEQUENCE</scope>
    <source>
        <strain evidence="3">Tuck. ex Michener</strain>
    </source>
</reference>
<dbReference type="EMBL" id="ML991840">
    <property type="protein sequence ID" value="KAF2230505.1"/>
    <property type="molecule type" value="Genomic_DNA"/>
</dbReference>
<dbReference type="InterPro" id="IPR013889">
    <property type="entry name" value="Karyogamy_KAR9"/>
</dbReference>
<protein>
    <submittedName>
        <fullName evidence="3">KAR9-domain-containing protein</fullName>
    </submittedName>
</protein>
<feature type="region of interest" description="Disordered" evidence="2">
    <location>
        <begin position="158"/>
        <end position="234"/>
    </location>
</feature>
<feature type="compositionally biased region" description="Basic and acidic residues" evidence="2">
    <location>
        <begin position="1049"/>
        <end position="1058"/>
    </location>
</feature>
<feature type="compositionally biased region" description="Polar residues" evidence="2">
    <location>
        <begin position="764"/>
        <end position="798"/>
    </location>
</feature>
<dbReference type="GO" id="GO:0051293">
    <property type="term" value="P:establishment of spindle localization"/>
    <property type="evidence" value="ECO:0007669"/>
    <property type="project" value="TreeGrafter"/>
</dbReference>
<dbReference type="Proteomes" id="UP000800092">
    <property type="component" value="Unassembled WGS sequence"/>
</dbReference>
<feature type="coiled-coil region" evidence="1">
    <location>
        <begin position="536"/>
        <end position="563"/>
    </location>
</feature>
<feature type="compositionally biased region" description="Low complexity" evidence="2">
    <location>
        <begin position="949"/>
        <end position="964"/>
    </location>
</feature>
<dbReference type="SUPFAM" id="SSF46966">
    <property type="entry name" value="Spectrin repeat"/>
    <property type="match status" value="1"/>
</dbReference>
<evidence type="ECO:0000313" key="4">
    <source>
        <dbReference type="Proteomes" id="UP000800092"/>
    </source>
</evidence>
<feature type="compositionally biased region" description="Polar residues" evidence="2">
    <location>
        <begin position="196"/>
        <end position="219"/>
    </location>
</feature>
<dbReference type="OrthoDB" id="5559380at2759"/>